<dbReference type="GO" id="GO:0098797">
    <property type="term" value="C:plasma membrane protein complex"/>
    <property type="evidence" value="ECO:0007669"/>
    <property type="project" value="TreeGrafter"/>
</dbReference>
<feature type="region of interest" description="Disordered" evidence="10">
    <location>
        <begin position="153"/>
        <end position="199"/>
    </location>
</feature>
<evidence type="ECO:0000256" key="3">
    <source>
        <dbReference type="ARBA" id="ARBA00022448"/>
    </source>
</evidence>
<dbReference type="GO" id="GO:0031992">
    <property type="term" value="F:energy transducer activity"/>
    <property type="evidence" value="ECO:0007669"/>
    <property type="project" value="TreeGrafter"/>
</dbReference>
<evidence type="ECO:0000256" key="4">
    <source>
        <dbReference type="ARBA" id="ARBA00022475"/>
    </source>
</evidence>
<reference evidence="12 13" key="1">
    <citation type="submission" date="2019-02" db="EMBL/GenBank/DDBJ databases">
        <title>Deep-cultivation of Planctomycetes and their phenomic and genomic characterization uncovers novel biology.</title>
        <authorList>
            <person name="Wiegand S."/>
            <person name="Jogler M."/>
            <person name="Boedeker C."/>
            <person name="Pinto D."/>
            <person name="Vollmers J."/>
            <person name="Rivas-Marin E."/>
            <person name="Kohn T."/>
            <person name="Peeters S.H."/>
            <person name="Heuer A."/>
            <person name="Rast P."/>
            <person name="Oberbeckmann S."/>
            <person name="Bunk B."/>
            <person name="Jeske O."/>
            <person name="Meyerdierks A."/>
            <person name="Storesund J.E."/>
            <person name="Kallscheuer N."/>
            <person name="Luecker S."/>
            <person name="Lage O.M."/>
            <person name="Pohl T."/>
            <person name="Merkel B.J."/>
            <person name="Hornburger P."/>
            <person name="Mueller R.-W."/>
            <person name="Bruemmer F."/>
            <person name="Labrenz M."/>
            <person name="Spormann A.M."/>
            <person name="Op den Camp H."/>
            <person name="Overmann J."/>
            <person name="Amann R."/>
            <person name="Jetten M.S.M."/>
            <person name="Mascher T."/>
            <person name="Medema M.H."/>
            <person name="Devos D.P."/>
            <person name="Kaster A.-K."/>
            <person name="Ovreas L."/>
            <person name="Rohde M."/>
            <person name="Galperin M.Y."/>
            <person name="Jogler C."/>
        </authorList>
    </citation>
    <scope>NUCLEOTIDE SEQUENCE [LARGE SCALE GENOMIC DNA]</scope>
    <source>
        <strain evidence="12 13">Poly30</strain>
    </source>
</reference>
<proteinExistence type="inferred from homology"/>
<dbReference type="RefSeq" id="WP_145202393.1">
    <property type="nucleotide sequence ID" value="NZ_CP036434.1"/>
</dbReference>
<dbReference type="GO" id="GO:0055085">
    <property type="term" value="P:transmembrane transport"/>
    <property type="evidence" value="ECO:0007669"/>
    <property type="project" value="InterPro"/>
</dbReference>
<feature type="region of interest" description="Disordered" evidence="10">
    <location>
        <begin position="1"/>
        <end position="29"/>
    </location>
</feature>
<accession>A0A518EXU8</accession>
<name>A0A518EXU8_9BACT</name>
<keyword evidence="6" id="KW-0812">Transmembrane</keyword>
<organism evidence="12 13">
    <name type="scientific">Saltatorellus ferox</name>
    <dbReference type="NCBI Taxonomy" id="2528018"/>
    <lineage>
        <taxon>Bacteria</taxon>
        <taxon>Pseudomonadati</taxon>
        <taxon>Planctomycetota</taxon>
        <taxon>Planctomycetia</taxon>
        <taxon>Planctomycetia incertae sedis</taxon>
        <taxon>Saltatorellus</taxon>
    </lineage>
</organism>
<evidence type="ECO:0000256" key="10">
    <source>
        <dbReference type="SAM" id="MobiDB-lite"/>
    </source>
</evidence>
<dbReference type="Pfam" id="PF03544">
    <property type="entry name" value="TonB_C"/>
    <property type="match status" value="1"/>
</dbReference>
<evidence type="ECO:0000259" key="11">
    <source>
        <dbReference type="PROSITE" id="PS52015"/>
    </source>
</evidence>
<dbReference type="PANTHER" id="PTHR33446">
    <property type="entry name" value="PROTEIN TONB-RELATED"/>
    <property type="match status" value="1"/>
</dbReference>
<dbReference type="PROSITE" id="PS52015">
    <property type="entry name" value="TONB_CTD"/>
    <property type="match status" value="1"/>
</dbReference>
<keyword evidence="13" id="KW-1185">Reference proteome</keyword>
<dbReference type="InterPro" id="IPR051045">
    <property type="entry name" value="TonB-dependent_transducer"/>
</dbReference>
<sequence length="296" mass="31149">MPPARTNPPTSQALAPSSSSSAGVPAGSALGPMSLGVSLAVHGAAVASIVLAFYSPWAPSEPEEGSRDVVAARMEAPDRTILDEPEEERLAELQEPVEVLEPIPLDDFEDLFSEDLPDPFAPVEPETFEAPLAPPELNPLDLLQDLELPNPARPSEAVALPEPAESQPVESQPAEAAPSESSTVADVEAPVEKEGETTAEATASEAMVLPSPIPSECPPPIYPRLAERRGWTGTTVLLIDVAADGTVTGVRIESSSGHEVLDEAAVAAVRTWRFRPGTLGGQTAALVVRKPIRFDR</sequence>
<dbReference type="PANTHER" id="PTHR33446:SF2">
    <property type="entry name" value="PROTEIN TONB"/>
    <property type="match status" value="1"/>
</dbReference>
<dbReference type="EMBL" id="CP036434">
    <property type="protein sequence ID" value="QDV08916.1"/>
    <property type="molecule type" value="Genomic_DNA"/>
</dbReference>
<evidence type="ECO:0000313" key="13">
    <source>
        <dbReference type="Proteomes" id="UP000320390"/>
    </source>
</evidence>
<evidence type="ECO:0000256" key="8">
    <source>
        <dbReference type="ARBA" id="ARBA00022989"/>
    </source>
</evidence>
<dbReference type="InterPro" id="IPR006260">
    <property type="entry name" value="TonB/TolA_C"/>
</dbReference>
<evidence type="ECO:0000256" key="7">
    <source>
        <dbReference type="ARBA" id="ARBA00022927"/>
    </source>
</evidence>
<dbReference type="GO" id="GO:0015031">
    <property type="term" value="P:protein transport"/>
    <property type="evidence" value="ECO:0007669"/>
    <property type="project" value="UniProtKB-KW"/>
</dbReference>
<evidence type="ECO:0000313" key="12">
    <source>
        <dbReference type="EMBL" id="QDV08916.1"/>
    </source>
</evidence>
<evidence type="ECO:0000256" key="6">
    <source>
        <dbReference type="ARBA" id="ARBA00022692"/>
    </source>
</evidence>
<dbReference type="Proteomes" id="UP000320390">
    <property type="component" value="Chromosome"/>
</dbReference>
<feature type="compositionally biased region" description="Low complexity" evidence="10">
    <location>
        <begin position="8"/>
        <end position="29"/>
    </location>
</feature>
<evidence type="ECO:0000256" key="5">
    <source>
        <dbReference type="ARBA" id="ARBA00022519"/>
    </source>
</evidence>
<dbReference type="OrthoDB" id="9792439at2"/>
<comment type="subcellular location">
    <subcellularLocation>
        <location evidence="1">Cell inner membrane</location>
        <topology evidence="1">Single-pass membrane protein</topology>
        <orientation evidence="1">Periplasmic side</orientation>
    </subcellularLocation>
</comment>
<keyword evidence="8" id="KW-1133">Transmembrane helix</keyword>
<dbReference type="SUPFAM" id="SSF74653">
    <property type="entry name" value="TolA/TonB C-terminal domain"/>
    <property type="match status" value="1"/>
</dbReference>
<keyword evidence="4" id="KW-1003">Cell membrane</keyword>
<dbReference type="NCBIfam" id="TIGR01352">
    <property type="entry name" value="tonB_Cterm"/>
    <property type="match status" value="1"/>
</dbReference>
<gene>
    <name evidence="12" type="ORF">Poly30_44710</name>
</gene>
<keyword evidence="9" id="KW-0472">Membrane</keyword>
<keyword evidence="5" id="KW-0997">Cell inner membrane</keyword>
<evidence type="ECO:0000256" key="1">
    <source>
        <dbReference type="ARBA" id="ARBA00004383"/>
    </source>
</evidence>
<evidence type="ECO:0000256" key="2">
    <source>
        <dbReference type="ARBA" id="ARBA00006555"/>
    </source>
</evidence>
<dbReference type="InterPro" id="IPR037682">
    <property type="entry name" value="TonB_C"/>
</dbReference>
<dbReference type="AlphaFoldDB" id="A0A518EXU8"/>
<keyword evidence="7" id="KW-0653">Protein transport</keyword>
<feature type="region of interest" description="Disordered" evidence="10">
    <location>
        <begin position="115"/>
        <end position="137"/>
    </location>
</feature>
<protein>
    <submittedName>
        <fullName evidence="12">Transport protein TonB</fullName>
    </submittedName>
</protein>
<evidence type="ECO:0000256" key="9">
    <source>
        <dbReference type="ARBA" id="ARBA00023136"/>
    </source>
</evidence>
<feature type="domain" description="TonB C-terminal" evidence="11">
    <location>
        <begin position="207"/>
        <end position="296"/>
    </location>
</feature>
<comment type="similarity">
    <text evidence="2">Belongs to the TonB family.</text>
</comment>
<feature type="compositionally biased region" description="Low complexity" evidence="10">
    <location>
        <begin position="167"/>
        <end position="185"/>
    </location>
</feature>
<dbReference type="Gene3D" id="3.30.1150.10">
    <property type="match status" value="1"/>
</dbReference>
<keyword evidence="3" id="KW-0813">Transport</keyword>